<dbReference type="EMBL" id="AVOT02000384">
    <property type="protein sequence ID" value="MBW0462610.1"/>
    <property type="molecule type" value="Genomic_DNA"/>
</dbReference>
<feature type="compositionally biased region" description="Polar residues" evidence="2">
    <location>
        <begin position="37"/>
        <end position="49"/>
    </location>
</feature>
<dbReference type="AlphaFoldDB" id="A0A9Q3GCQ7"/>
<feature type="region of interest" description="Disordered" evidence="2">
    <location>
        <begin position="1"/>
        <end position="58"/>
    </location>
</feature>
<keyword evidence="4" id="KW-1185">Reference proteome</keyword>
<organism evidence="3 4">
    <name type="scientific">Austropuccinia psidii MF-1</name>
    <dbReference type="NCBI Taxonomy" id="1389203"/>
    <lineage>
        <taxon>Eukaryota</taxon>
        <taxon>Fungi</taxon>
        <taxon>Dikarya</taxon>
        <taxon>Basidiomycota</taxon>
        <taxon>Pucciniomycotina</taxon>
        <taxon>Pucciniomycetes</taxon>
        <taxon>Pucciniales</taxon>
        <taxon>Sphaerophragmiaceae</taxon>
        <taxon>Austropuccinia</taxon>
    </lineage>
</organism>
<gene>
    <name evidence="3" type="ORF">O181_002325</name>
</gene>
<feature type="compositionally biased region" description="Polar residues" evidence="2">
    <location>
        <begin position="75"/>
        <end position="84"/>
    </location>
</feature>
<evidence type="ECO:0000313" key="3">
    <source>
        <dbReference type="EMBL" id="MBW0462610.1"/>
    </source>
</evidence>
<keyword evidence="1" id="KW-0175">Coiled coil</keyword>
<feature type="region of interest" description="Disordered" evidence="2">
    <location>
        <begin position="75"/>
        <end position="101"/>
    </location>
</feature>
<evidence type="ECO:0000256" key="1">
    <source>
        <dbReference type="SAM" id="Coils"/>
    </source>
</evidence>
<feature type="coiled-coil region" evidence="1">
    <location>
        <begin position="309"/>
        <end position="372"/>
    </location>
</feature>
<accession>A0A9Q3GCQ7</accession>
<feature type="compositionally biased region" description="Polar residues" evidence="2">
    <location>
        <begin position="135"/>
        <end position="150"/>
    </location>
</feature>
<feature type="region of interest" description="Disordered" evidence="2">
    <location>
        <begin position="118"/>
        <end position="161"/>
    </location>
</feature>
<dbReference type="Proteomes" id="UP000765509">
    <property type="component" value="Unassembled WGS sequence"/>
</dbReference>
<comment type="caution">
    <text evidence="3">The sequence shown here is derived from an EMBL/GenBank/DDBJ whole genome shotgun (WGS) entry which is preliminary data.</text>
</comment>
<evidence type="ECO:0000256" key="2">
    <source>
        <dbReference type="SAM" id="MobiDB-lite"/>
    </source>
</evidence>
<evidence type="ECO:0000313" key="4">
    <source>
        <dbReference type="Proteomes" id="UP000765509"/>
    </source>
</evidence>
<name>A0A9Q3GCQ7_9BASI</name>
<dbReference type="OrthoDB" id="2517669at2759"/>
<feature type="non-terminal residue" evidence="3">
    <location>
        <position position="1"/>
    </location>
</feature>
<feature type="compositionally biased region" description="Polar residues" evidence="2">
    <location>
        <begin position="1"/>
        <end position="11"/>
    </location>
</feature>
<protein>
    <recommendedName>
        <fullName evidence="5">Retrotransposon gag domain-containing protein</fullName>
    </recommendedName>
</protein>
<reference evidence="3" key="1">
    <citation type="submission" date="2021-03" db="EMBL/GenBank/DDBJ databases">
        <title>Draft genome sequence of rust myrtle Austropuccinia psidii MF-1, a brazilian biotype.</title>
        <authorList>
            <person name="Quecine M.C."/>
            <person name="Pachon D.M.R."/>
            <person name="Bonatelli M.L."/>
            <person name="Correr F.H."/>
            <person name="Franceschini L.M."/>
            <person name="Leite T.F."/>
            <person name="Margarido G.R.A."/>
            <person name="Almeida C.A."/>
            <person name="Ferrarezi J.A."/>
            <person name="Labate C.A."/>
        </authorList>
    </citation>
    <scope>NUCLEOTIDE SEQUENCE</scope>
    <source>
        <strain evidence="3">MF-1</strain>
    </source>
</reference>
<proteinExistence type="predicted"/>
<evidence type="ECO:0008006" key="5">
    <source>
        <dbReference type="Google" id="ProtNLM"/>
    </source>
</evidence>
<sequence length="560" mass="64323">MTTRRGSQYSIKSDGAGLRGRIDPSKGKRKRKSPSGTESAEGSAISQRQVPEMPMISQPELELIQTVIHNVQRQGLGNVAPNTPRSDELMENPQKVPHRGEKSGILQWMESTVIQASNQKDQGIPLQKEGGKQGGSPSSFYQQASSQQTSPRREEEQEKELEEAIFPKLQDSKNTKRCHGQCLQHGQNFDGIQRQGGAKNETTPFLKEIALSPDVVNTLKELKDSILPLKDIKNSLLSLQEINNSLSSLTKVVVQNKKEIDNIKFMVEDNKPNIFIDNTQKLIQGQQELYKYIKDIKDQTLKINYDVSIDNLTEKLSKLSISVEIFEEKTSSHQNSLLDHVEKSDEGRMNLKDDIQSEIRLITEKIDKINEDTSNMPKLSTPFSYIRSPDKPKEELTSPFITDLIHQVNNQVSMKEAPQLKEWPTFTGEGVYDHMSFIKTIDMLQEDYAIPDELITARLHSLFEKYAKRWYYGIRQTNGKNTWSWWKQEIITKWANDTWRYKIENAFENSFFEPDKHKPLTWFVKQVERLNALYPEMSQKMVHMKILVKCGGELEHALRS</sequence>